<accession>A0ABM6DLX6</accession>
<organism evidence="3 4">
    <name type="scientific">Maize bushy stunt phytoplasma</name>
    <dbReference type="NCBI Taxonomy" id="202462"/>
    <lineage>
        <taxon>Bacteria</taxon>
        <taxon>Bacillati</taxon>
        <taxon>Mycoplasmatota</taxon>
        <taxon>Mollicutes</taxon>
        <taxon>Acholeplasmatales</taxon>
        <taxon>Acholeplasmataceae</taxon>
        <taxon>Candidatus Phytoplasma</taxon>
        <taxon>16SrI (Aster yellows group)</taxon>
    </lineage>
</organism>
<keyword evidence="2" id="KW-0472">Membrane</keyword>
<evidence type="ECO:0000256" key="1">
    <source>
        <dbReference type="SAM" id="MobiDB-lite"/>
    </source>
</evidence>
<proteinExistence type="predicted"/>
<keyword evidence="2" id="KW-1133">Transmembrane helix</keyword>
<gene>
    <name evidence="3" type="ORF">MBSPM3_v1c2450</name>
</gene>
<evidence type="ECO:0000313" key="3">
    <source>
        <dbReference type="EMBL" id="AOF54764.1"/>
    </source>
</evidence>
<evidence type="ECO:0000313" key="4">
    <source>
        <dbReference type="Proteomes" id="UP000224287"/>
    </source>
</evidence>
<keyword evidence="4" id="KW-1185">Reference proteome</keyword>
<dbReference type="EMBL" id="CP015149">
    <property type="protein sequence ID" value="AOF54764.1"/>
    <property type="molecule type" value="Genomic_DNA"/>
</dbReference>
<dbReference type="RefSeq" id="WP_157084487.1">
    <property type="nucleotide sequence ID" value="NZ_CP015149.1"/>
</dbReference>
<keyword evidence="2" id="KW-0812">Transmembrane</keyword>
<feature type="region of interest" description="Disordered" evidence="1">
    <location>
        <begin position="37"/>
        <end position="56"/>
    </location>
</feature>
<dbReference type="Proteomes" id="UP000224287">
    <property type="component" value="Chromosome"/>
</dbReference>
<sequence>MHLQQKNNKKFIILTVEFTVLMLELILGICWVLKSKQEPAKEDTSKTTTSTTGSNN</sequence>
<name>A0ABM6DLX6_9MOLU</name>
<evidence type="ECO:0000256" key="2">
    <source>
        <dbReference type="SAM" id="Phobius"/>
    </source>
</evidence>
<protein>
    <submittedName>
        <fullName evidence="3">Effector</fullName>
    </submittedName>
</protein>
<feature type="compositionally biased region" description="Low complexity" evidence="1">
    <location>
        <begin position="46"/>
        <end position="56"/>
    </location>
</feature>
<feature type="transmembrane region" description="Helical" evidence="2">
    <location>
        <begin position="12"/>
        <end position="33"/>
    </location>
</feature>
<reference evidence="3" key="1">
    <citation type="submission" date="2016-04" db="EMBL/GenBank/DDBJ databases">
        <title>Complete genome sequence of maize bushy stunt phytoplasma M3.</title>
        <authorList>
            <person name="Orlovskis Z."/>
            <person name="Canale M.C."/>
            <person name="Haryono M."/>
            <person name="Lopes J.R.S."/>
            <person name="Kuo C.-H."/>
            <person name="Hogenhout S.A."/>
        </authorList>
    </citation>
    <scope>NUCLEOTIDE SEQUENCE [LARGE SCALE GENOMIC DNA]</scope>
    <source>
        <strain evidence="3">M3</strain>
    </source>
</reference>